<comment type="caution">
    <text evidence="1">The sequence shown here is derived from an EMBL/GenBank/DDBJ whole genome shotgun (WGS) entry which is preliminary data.</text>
</comment>
<evidence type="ECO:0000313" key="2">
    <source>
        <dbReference type="Proteomes" id="UP001283212"/>
    </source>
</evidence>
<dbReference type="Proteomes" id="UP001283212">
    <property type="component" value="Unassembled WGS sequence"/>
</dbReference>
<proteinExistence type="predicted"/>
<accession>A0AAE4MG40</accession>
<name>A0AAE4MG40_9EURY</name>
<protein>
    <submittedName>
        <fullName evidence="1">Uncharacterized protein</fullName>
    </submittedName>
</protein>
<reference evidence="1 2" key="1">
    <citation type="submission" date="2023-06" db="EMBL/GenBank/DDBJ databases">
        <title>Genome sequence of Methancorpusculaceae sp. Cs1.</title>
        <authorList>
            <person name="Protasov E."/>
            <person name="Platt K."/>
            <person name="Poehlein A."/>
            <person name="Daniel R."/>
            <person name="Brune A."/>
        </authorList>
    </citation>
    <scope>NUCLEOTIDE SEQUENCE [LARGE SCALE GENOMIC DNA]</scope>
    <source>
        <strain evidence="1 2">Cs1</strain>
    </source>
</reference>
<evidence type="ECO:0000313" key="1">
    <source>
        <dbReference type="EMBL" id="MDV0443754.1"/>
    </source>
</evidence>
<dbReference type="EMBL" id="JAWDKB010000004">
    <property type="protein sequence ID" value="MDV0443754.1"/>
    <property type="molecule type" value="Genomic_DNA"/>
</dbReference>
<keyword evidence="2" id="KW-1185">Reference proteome</keyword>
<gene>
    <name evidence="1" type="ORF">McpCs1_11350</name>
</gene>
<organism evidence="1 2">
    <name type="scientific">Methanorbis rubei</name>
    <dbReference type="NCBI Taxonomy" id="3028300"/>
    <lineage>
        <taxon>Archaea</taxon>
        <taxon>Methanobacteriati</taxon>
        <taxon>Methanobacteriota</taxon>
        <taxon>Stenosarchaea group</taxon>
        <taxon>Methanomicrobia</taxon>
        <taxon>Methanomicrobiales</taxon>
        <taxon>Methanocorpusculaceae</taxon>
        <taxon>Methanorbis</taxon>
    </lineage>
</organism>
<dbReference type="AlphaFoldDB" id="A0AAE4MG40"/>
<sequence length="63" mass="6914">MCMSNSSDESIRAALAAEGIENEITCAKAQGICKKYDIDPSSLGVYCSSMHIKIRRCMFGCFK</sequence>